<keyword evidence="1" id="KW-0378">Hydrolase</keyword>
<dbReference type="Pfam" id="PF07859">
    <property type="entry name" value="Abhydrolase_3"/>
    <property type="match status" value="1"/>
</dbReference>
<dbReference type="InterPro" id="IPR013094">
    <property type="entry name" value="AB_hydrolase_3"/>
</dbReference>
<name>A0A9W8QWQ6_9HYPO</name>
<dbReference type="Proteomes" id="UP001152087">
    <property type="component" value="Unassembled WGS sequence"/>
</dbReference>
<feature type="domain" description="Alpha/beta hydrolase fold-3" evidence="2">
    <location>
        <begin position="58"/>
        <end position="181"/>
    </location>
</feature>
<evidence type="ECO:0000259" key="2">
    <source>
        <dbReference type="Pfam" id="PF07859"/>
    </source>
</evidence>
<dbReference type="EMBL" id="JAOQAV010000052">
    <property type="protein sequence ID" value="KAJ4180013.1"/>
    <property type="molecule type" value="Genomic_DNA"/>
</dbReference>
<evidence type="ECO:0000256" key="1">
    <source>
        <dbReference type="ARBA" id="ARBA00022801"/>
    </source>
</evidence>
<dbReference type="SUPFAM" id="SSF53474">
    <property type="entry name" value="alpha/beta-Hydrolases"/>
    <property type="match status" value="1"/>
</dbReference>
<keyword evidence="4" id="KW-1185">Reference proteome</keyword>
<dbReference type="InterPro" id="IPR029058">
    <property type="entry name" value="AB_hydrolase_fold"/>
</dbReference>
<gene>
    <name evidence="3" type="ORF">NW755_012053</name>
</gene>
<dbReference type="InterPro" id="IPR050300">
    <property type="entry name" value="GDXG_lipolytic_enzyme"/>
</dbReference>
<accession>A0A9W8QWQ6</accession>
<organism evidence="3 4">
    <name type="scientific">Fusarium falciforme</name>
    <dbReference type="NCBI Taxonomy" id="195108"/>
    <lineage>
        <taxon>Eukaryota</taxon>
        <taxon>Fungi</taxon>
        <taxon>Dikarya</taxon>
        <taxon>Ascomycota</taxon>
        <taxon>Pezizomycotina</taxon>
        <taxon>Sordariomycetes</taxon>
        <taxon>Hypocreomycetidae</taxon>
        <taxon>Hypocreales</taxon>
        <taxon>Nectriaceae</taxon>
        <taxon>Fusarium</taxon>
        <taxon>Fusarium solani species complex</taxon>
    </lineage>
</organism>
<dbReference type="Gene3D" id="3.40.50.1820">
    <property type="entry name" value="alpha/beta hydrolase"/>
    <property type="match status" value="1"/>
</dbReference>
<dbReference type="GO" id="GO:0016787">
    <property type="term" value="F:hydrolase activity"/>
    <property type="evidence" value="ECO:0007669"/>
    <property type="project" value="UniProtKB-KW"/>
</dbReference>
<dbReference type="PANTHER" id="PTHR48081:SF3">
    <property type="entry name" value="ALPHA_BETA HYDROLASE FOLD-3 DOMAIN-CONTAINING PROTEIN"/>
    <property type="match status" value="1"/>
</dbReference>
<evidence type="ECO:0000313" key="3">
    <source>
        <dbReference type="EMBL" id="KAJ4180013.1"/>
    </source>
</evidence>
<dbReference type="AlphaFoldDB" id="A0A9W8QWQ6"/>
<proteinExistence type="predicted"/>
<reference evidence="3" key="1">
    <citation type="submission" date="2022-09" db="EMBL/GenBank/DDBJ databases">
        <title>Fusarium specimens isolated from Avocado Roots.</title>
        <authorList>
            <person name="Stajich J."/>
            <person name="Roper C."/>
            <person name="Heimlech-Rivalta G."/>
        </authorList>
    </citation>
    <scope>NUCLEOTIDE SEQUENCE</scope>
    <source>
        <strain evidence="3">A02</strain>
    </source>
</reference>
<dbReference type="PANTHER" id="PTHR48081">
    <property type="entry name" value="AB HYDROLASE SUPERFAMILY PROTEIN C4A8.06C"/>
    <property type="match status" value="1"/>
</dbReference>
<comment type="caution">
    <text evidence="3">The sequence shown here is derived from an EMBL/GenBank/DDBJ whole genome shotgun (WGS) entry which is preliminary data.</text>
</comment>
<evidence type="ECO:0000313" key="4">
    <source>
        <dbReference type="Proteomes" id="UP001152087"/>
    </source>
</evidence>
<sequence>MAQFNPNDLSRFDNFEILTTTYKIVLDHDIACHVLIPKPLAQEAQDQDRSTGLRPIIFRIHGGGFVSGSSLFPDFFAPWHLELASRHNAVIVSCDYRLAPEATVDELIEDVDSFLKWIHTDLPSFVSGRTNVQVDVTRIMMAGDSAGGYLSLLSGLNHPKELRAVTAAYPLVDAKSPHFSQVYEKPMYGFPHLPTSLLDEHEAKLKAKSIPSIISADPQGTRAELMFSYVQNAKYAELFPPSRRDLHLLDKIEDGARFPRGGVFVWHGKADTVVPVEGSLKLAEKLKEFDPDLPFTLAVREGEHGFDATSSIDEGWMKDGLECLVSAWLA</sequence>
<protein>
    <recommendedName>
        <fullName evidence="2">Alpha/beta hydrolase fold-3 domain-containing protein</fullName>
    </recommendedName>
</protein>